<dbReference type="AlphaFoldDB" id="A0AA37W2N0"/>
<keyword evidence="3" id="KW-1185">Reference proteome</keyword>
<name>A0AA37W2N0_9GAMM</name>
<reference evidence="2" key="1">
    <citation type="journal article" date="2014" name="Int. J. Syst. Evol. Microbiol.">
        <title>Complete genome sequence of Corynebacterium casei LMG S-19264T (=DSM 44701T), isolated from a smear-ripened cheese.</title>
        <authorList>
            <consortium name="US DOE Joint Genome Institute (JGI-PGF)"/>
            <person name="Walter F."/>
            <person name="Albersmeier A."/>
            <person name="Kalinowski J."/>
            <person name="Ruckert C."/>
        </authorList>
    </citation>
    <scope>NUCLEOTIDE SEQUENCE</scope>
    <source>
        <strain evidence="2">NBRC 101628</strain>
    </source>
</reference>
<dbReference type="RefSeq" id="WP_169903104.1">
    <property type="nucleotide sequence ID" value="NZ_BSNC01000016.1"/>
</dbReference>
<feature type="transmembrane region" description="Helical" evidence="1">
    <location>
        <begin position="35"/>
        <end position="54"/>
    </location>
</feature>
<dbReference type="Proteomes" id="UP001161422">
    <property type="component" value="Unassembled WGS sequence"/>
</dbReference>
<keyword evidence="1" id="KW-0812">Transmembrane</keyword>
<gene>
    <name evidence="2" type="ORF">GCM10007895_33440</name>
</gene>
<keyword evidence="1" id="KW-0472">Membrane</keyword>
<keyword evidence="1" id="KW-1133">Transmembrane helix</keyword>
<evidence type="ECO:0000256" key="1">
    <source>
        <dbReference type="SAM" id="Phobius"/>
    </source>
</evidence>
<comment type="caution">
    <text evidence="2">The sequence shown here is derived from an EMBL/GenBank/DDBJ whole genome shotgun (WGS) entry which is preliminary data.</text>
</comment>
<accession>A0AA37W2N0</accession>
<reference evidence="2" key="2">
    <citation type="submission" date="2023-01" db="EMBL/GenBank/DDBJ databases">
        <title>Draft genome sequence of Paraferrimonas sedimenticola strain NBRC 101628.</title>
        <authorList>
            <person name="Sun Q."/>
            <person name="Mori K."/>
        </authorList>
    </citation>
    <scope>NUCLEOTIDE SEQUENCE</scope>
    <source>
        <strain evidence="2">NBRC 101628</strain>
    </source>
</reference>
<protein>
    <submittedName>
        <fullName evidence="2">Uncharacterized protein</fullName>
    </submittedName>
</protein>
<sequence>MDNKKKDELKNNALMAAQSLTIVELVKSMMQSKTLTIMILVGLVLVVSFIAFLMKMAG</sequence>
<evidence type="ECO:0000313" key="3">
    <source>
        <dbReference type="Proteomes" id="UP001161422"/>
    </source>
</evidence>
<dbReference type="EMBL" id="BSNC01000016">
    <property type="protein sequence ID" value="GLP98037.1"/>
    <property type="molecule type" value="Genomic_DNA"/>
</dbReference>
<proteinExistence type="predicted"/>
<organism evidence="2 3">
    <name type="scientific">Paraferrimonas sedimenticola</name>
    <dbReference type="NCBI Taxonomy" id="375674"/>
    <lineage>
        <taxon>Bacteria</taxon>
        <taxon>Pseudomonadati</taxon>
        <taxon>Pseudomonadota</taxon>
        <taxon>Gammaproteobacteria</taxon>
        <taxon>Alteromonadales</taxon>
        <taxon>Ferrimonadaceae</taxon>
        <taxon>Paraferrimonas</taxon>
    </lineage>
</organism>
<evidence type="ECO:0000313" key="2">
    <source>
        <dbReference type="EMBL" id="GLP98037.1"/>
    </source>
</evidence>